<comment type="caution">
    <text evidence="1">The sequence shown here is derived from an EMBL/GenBank/DDBJ whole genome shotgun (WGS) entry which is preliminary data.</text>
</comment>
<reference evidence="1 2" key="1">
    <citation type="submission" date="2019-03" db="EMBL/GenBank/DDBJ databases">
        <title>Genomic Encyclopedia of Archaeal and Bacterial Type Strains, Phase II (KMG-II): from individual species to whole genera.</title>
        <authorList>
            <person name="Goeker M."/>
        </authorList>
    </citation>
    <scope>NUCLEOTIDE SEQUENCE [LARGE SCALE GENOMIC DNA]</scope>
    <source>
        <strain evidence="1 2">ATCC 25591</strain>
    </source>
</reference>
<evidence type="ECO:0000313" key="2">
    <source>
        <dbReference type="Proteomes" id="UP000294882"/>
    </source>
</evidence>
<gene>
    <name evidence="1" type="ORF">JN03_0578</name>
</gene>
<dbReference type="Proteomes" id="UP000294882">
    <property type="component" value="Unassembled WGS sequence"/>
</dbReference>
<dbReference type="SUPFAM" id="SSF116734">
    <property type="entry name" value="DNA methylase specificity domain"/>
    <property type="match status" value="1"/>
</dbReference>
<sequence length="213" mass="24729">MDNLIENYQERINKICYILFISLKKYTEKISIKYYEPKIIKSGITKFDKTKIYIDTSKIEGINNMSNGNIITFNKRPSRANMQPIKNSVWFAKMKESNKKLIITENDFDLINDYILSTGYLGVEASSKIPLSLLLGIIISSDFNEQRDLNSVGTTMAGINNETFLNILVPKLSDDEILKYDKNYHSFINELSLLRKKINELRVIKSKLLEKYF</sequence>
<dbReference type="InterPro" id="IPR044946">
    <property type="entry name" value="Restrct_endonuc_typeI_TRD_sf"/>
</dbReference>
<name>A0A063YJ04_9BACT</name>
<proteinExistence type="predicted"/>
<dbReference type="EMBL" id="SOCH01000006">
    <property type="protein sequence ID" value="TDU95964.1"/>
    <property type="molecule type" value="Genomic_DNA"/>
</dbReference>
<dbReference type="REBASE" id="89281">
    <property type="entry name" value="S2.MhyNPL4ORF645P"/>
</dbReference>
<accession>A0A063YJ04</accession>
<evidence type="ECO:0000313" key="1">
    <source>
        <dbReference type="EMBL" id="TDU95964.1"/>
    </source>
</evidence>
<dbReference type="AlphaFoldDB" id="A0A063YJ04"/>
<protein>
    <submittedName>
        <fullName evidence="1">Type I restriction enzyme S subunit</fullName>
    </submittedName>
</protein>
<organism evidence="1 2">
    <name type="scientific">Metamycoplasma hyosynoviae</name>
    <dbReference type="NCBI Taxonomy" id="29559"/>
    <lineage>
        <taxon>Bacteria</taxon>
        <taxon>Bacillati</taxon>
        <taxon>Mycoplasmatota</taxon>
        <taxon>Mycoplasmoidales</taxon>
        <taxon>Metamycoplasmataceae</taxon>
        <taxon>Metamycoplasma</taxon>
    </lineage>
</organism>
<dbReference type="Gene3D" id="3.90.220.20">
    <property type="entry name" value="DNA methylase specificity domains"/>
    <property type="match status" value="1"/>
</dbReference>